<evidence type="ECO:0000256" key="1">
    <source>
        <dbReference type="SAM" id="Phobius"/>
    </source>
</evidence>
<keyword evidence="1" id="KW-0472">Membrane</keyword>
<feature type="transmembrane region" description="Helical" evidence="1">
    <location>
        <begin position="318"/>
        <end position="340"/>
    </location>
</feature>
<reference evidence="2 3" key="1">
    <citation type="submission" date="2015-07" db="EMBL/GenBank/DDBJ databases">
        <title>Genome sequence of Levilinea saccharolytica DSM 16555.</title>
        <authorList>
            <person name="Hemp J."/>
            <person name="Ward L.M."/>
            <person name="Pace L.A."/>
            <person name="Fischer W.W."/>
        </authorList>
    </citation>
    <scope>NUCLEOTIDE SEQUENCE [LARGE SCALE GENOMIC DNA]</scope>
    <source>
        <strain evidence="2 3">KIBI-1</strain>
    </source>
</reference>
<evidence type="ECO:0000313" key="2">
    <source>
        <dbReference type="EMBL" id="KPL88180.1"/>
    </source>
</evidence>
<organism evidence="2 3">
    <name type="scientific">Levilinea saccharolytica</name>
    <dbReference type="NCBI Taxonomy" id="229921"/>
    <lineage>
        <taxon>Bacteria</taxon>
        <taxon>Bacillati</taxon>
        <taxon>Chloroflexota</taxon>
        <taxon>Anaerolineae</taxon>
        <taxon>Anaerolineales</taxon>
        <taxon>Anaerolineaceae</taxon>
        <taxon>Levilinea</taxon>
    </lineage>
</organism>
<feature type="transmembrane region" description="Helical" evidence="1">
    <location>
        <begin position="222"/>
        <end position="246"/>
    </location>
</feature>
<dbReference type="AlphaFoldDB" id="A0A0P6YF96"/>
<name>A0A0P6YF96_9CHLR</name>
<feature type="transmembrane region" description="Helical" evidence="1">
    <location>
        <begin position="151"/>
        <end position="168"/>
    </location>
</feature>
<accession>A0A0P6YF96</accession>
<feature type="transmembrane region" description="Helical" evidence="1">
    <location>
        <begin position="346"/>
        <end position="366"/>
    </location>
</feature>
<evidence type="ECO:0000313" key="3">
    <source>
        <dbReference type="Proteomes" id="UP000050501"/>
    </source>
</evidence>
<keyword evidence="1" id="KW-1133">Transmembrane helix</keyword>
<comment type="caution">
    <text evidence="2">The sequence shown here is derived from an EMBL/GenBank/DDBJ whole genome shotgun (WGS) entry which is preliminary data.</text>
</comment>
<dbReference type="RefSeq" id="WP_075070944.1">
    <property type="nucleotide sequence ID" value="NZ_LGCM01000017.1"/>
</dbReference>
<feature type="transmembrane region" description="Helical" evidence="1">
    <location>
        <begin position="387"/>
        <end position="407"/>
    </location>
</feature>
<sequence length="672" mass="71052">MKADGGGRNWLVGLVWGALGLGVLAVWARAASGAIPKFLLFNSDALYLPALVQDWAAGADLSGWRFPPAPSVFPDAVIMGLLNQSLGDLRLATLLYGGLQALALALAWRAAARAGDGAPNWFPLAVGLALVLLASGRYLLWSPMLVSGHHFSLLVGLGAGLALVLGLVRARPRRAGWALAGLGLLVGALTASDPLFALVFAAPAVGSLGLTAAVGRLGWRRWLPAAGVTALAAALGVGAQTLLWGAGAAELSPYWGWDAQGLARLGSWALRTGSQQILLAALWLAGMWAVVWRLPGLAQELNRGARLERHPEALVVELVTRLFLLGVTAACALIPVLSGSVVERQILAGVMLPVFFVWGFVGWPVHIPLSGGTCARQRSPEQRLRSAMTLLAGVTCLAGLTYLGGWGQMGAFLRWRPAEAACLDAALAARAAEGGLQGWGLADYWQARPLRLFSQGGARLAPVQSDFSAQAWIHNFNDYRQRFTYAVVDTDPNWPARLDEGLLRARFGPPQAVFTCAGEDGGAESRVLFYDRPENADFQEQFWGHPAFARFEAAGESFTFSAAQLESETGDRLGVGRQVREGRGPAGALVILDVSVPAGLYEVGADYASGDPQARWEAAAAAGSQGGGLALGEGQIPAVRVAVGTGEHLRWRLIYSGQGWLRVGAVTVRRLR</sequence>
<feature type="transmembrane region" description="Helical" evidence="1">
    <location>
        <begin position="175"/>
        <end position="191"/>
    </location>
</feature>
<keyword evidence="1" id="KW-0812">Transmembrane</keyword>
<proteinExistence type="predicted"/>
<dbReference type="EMBL" id="LGCM01000017">
    <property type="protein sequence ID" value="KPL88180.1"/>
    <property type="molecule type" value="Genomic_DNA"/>
</dbReference>
<feature type="transmembrane region" description="Helical" evidence="1">
    <location>
        <begin position="89"/>
        <end position="108"/>
    </location>
</feature>
<protein>
    <recommendedName>
        <fullName evidence="4">4-amino-4-deoxy-L-arabinose transferase</fullName>
    </recommendedName>
</protein>
<evidence type="ECO:0008006" key="4">
    <source>
        <dbReference type="Google" id="ProtNLM"/>
    </source>
</evidence>
<feature type="transmembrane region" description="Helical" evidence="1">
    <location>
        <begin position="197"/>
        <end position="215"/>
    </location>
</feature>
<gene>
    <name evidence="2" type="ORF">ADN01_03875</name>
</gene>
<feature type="transmembrane region" description="Helical" evidence="1">
    <location>
        <begin position="120"/>
        <end position="139"/>
    </location>
</feature>
<keyword evidence="3" id="KW-1185">Reference proteome</keyword>
<dbReference type="Proteomes" id="UP000050501">
    <property type="component" value="Unassembled WGS sequence"/>
</dbReference>
<feature type="transmembrane region" description="Helical" evidence="1">
    <location>
        <begin position="277"/>
        <end position="297"/>
    </location>
</feature>